<feature type="transmembrane region" description="Helical" evidence="1">
    <location>
        <begin position="23"/>
        <end position="49"/>
    </location>
</feature>
<evidence type="ECO:0000313" key="2">
    <source>
        <dbReference type="EMBL" id="CEG09275.1"/>
    </source>
</evidence>
<keyword evidence="1" id="KW-0812">Transmembrane</keyword>
<comment type="caution">
    <text evidence="2">The sequence shown here is derived from an EMBL/GenBank/DDBJ whole genome shotgun (WGS) entry which is preliminary data.</text>
</comment>
<dbReference type="AlphaFoldDB" id="A0A090MPH5"/>
<dbReference type="RefSeq" id="WP_009339953.1">
    <property type="nucleotide sequence ID" value="NZ_CCAZ020000002.1"/>
</dbReference>
<keyword evidence="3" id="KW-1185">Reference proteome</keyword>
<accession>A0A090MPH5</accession>
<evidence type="ECO:0000256" key="1">
    <source>
        <dbReference type="SAM" id="Phobius"/>
    </source>
</evidence>
<reference evidence="2 3" key="1">
    <citation type="journal article" date="2014" name="Genome Announc.">
        <title>Genome Sequence of Afipia felis Strain 76713, Isolated in Hospital Water Using an Amoeba Co-Culture Procedure.</title>
        <authorList>
            <person name="Benamar S."/>
            <person name="La Scola B."/>
            <person name="Croce O."/>
        </authorList>
    </citation>
    <scope>NUCLEOTIDE SEQUENCE [LARGE SCALE GENOMIC DNA]</scope>
    <source>
        <strain evidence="2 3">76713</strain>
    </source>
</reference>
<keyword evidence="1" id="KW-0472">Membrane</keyword>
<dbReference type="STRING" id="1035.BN961_02700"/>
<proteinExistence type="predicted"/>
<dbReference type="EMBL" id="CCAZ020000002">
    <property type="protein sequence ID" value="CEG09275.1"/>
    <property type="molecule type" value="Genomic_DNA"/>
</dbReference>
<keyword evidence="1" id="KW-1133">Transmembrane helix</keyword>
<name>A0A090MPH5_AFIFE</name>
<dbReference type="Proteomes" id="UP000035762">
    <property type="component" value="Unassembled WGS sequence"/>
</dbReference>
<evidence type="ECO:0000313" key="3">
    <source>
        <dbReference type="Proteomes" id="UP000035762"/>
    </source>
</evidence>
<gene>
    <name evidence="2" type="ORF">BN961_02700</name>
</gene>
<protein>
    <submittedName>
        <fullName evidence="2">Uncharacterized protein</fullName>
    </submittedName>
</protein>
<sequence>MMRSKIVDRGFGYSFTQQGARDLTAAAVAAACLSVCLVVSLAILSIRFVGTIA</sequence>
<organism evidence="2 3">
    <name type="scientific">Afipia felis</name>
    <name type="common">Cat scratch disease bacillus</name>
    <dbReference type="NCBI Taxonomy" id="1035"/>
    <lineage>
        <taxon>Bacteria</taxon>
        <taxon>Pseudomonadati</taxon>
        <taxon>Pseudomonadota</taxon>
        <taxon>Alphaproteobacteria</taxon>
        <taxon>Hyphomicrobiales</taxon>
        <taxon>Nitrobacteraceae</taxon>
        <taxon>Afipia</taxon>
    </lineage>
</organism>